<comment type="caution">
    <text evidence="7">The sequence shown here is derived from an EMBL/GenBank/DDBJ whole genome shotgun (WGS) entry which is preliminary data.</text>
</comment>
<dbReference type="GO" id="GO:0008168">
    <property type="term" value="F:methyltransferase activity"/>
    <property type="evidence" value="ECO:0007669"/>
    <property type="project" value="UniProtKB-UniRule"/>
</dbReference>
<dbReference type="EMBL" id="VIWT01000005">
    <property type="protein sequence ID" value="TWF73506.1"/>
    <property type="molecule type" value="Genomic_DNA"/>
</dbReference>
<organism evidence="7 8">
    <name type="scientific">Kitasatospora viridis</name>
    <dbReference type="NCBI Taxonomy" id="281105"/>
    <lineage>
        <taxon>Bacteria</taxon>
        <taxon>Bacillati</taxon>
        <taxon>Actinomycetota</taxon>
        <taxon>Actinomycetes</taxon>
        <taxon>Kitasatosporales</taxon>
        <taxon>Streptomycetaceae</taxon>
        <taxon>Kitasatospora</taxon>
    </lineage>
</organism>
<comment type="similarity">
    <text evidence="2 6">Belongs to the UPF0677 family.</text>
</comment>
<protein>
    <recommendedName>
        <fullName evidence="6">S-adenosyl-L-methionine-dependent methyltransferase</fullName>
        <ecNumber evidence="6">2.1.1.-</ecNumber>
    </recommendedName>
</protein>
<dbReference type="InterPro" id="IPR011610">
    <property type="entry name" value="SAM_mthyl_Trfase_ML2640-like"/>
</dbReference>
<keyword evidence="5 6" id="KW-0949">S-adenosyl-L-methionine</keyword>
<keyword evidence="3 6" id="KW-0489">Methyltransferase</keyword>
<sequence>MRRMSSERIPEGVGRTAIGVARVRALESARPDRLFDDPYAAAFVAASGAATRERTGEPSPGLRDMVRHLTIRTRFFDDHLLDAARSGCTQVVLPGAGLDTRAFRLDWPPGTRFFELDTAPVLAFKERVLADLGAVPAGPRATLAVDLREDWADELTGAGFDPELPGAWLLEGLLVYLESAEVATLLDTVTGLAAPGSRLALTHGRGRSEHPDRIPAAPESDPGLAAVYELWRGGLAEDPVAWLDRHGWQAERHDRAELAREYGRGADYLTPQRSFVTARR</sequence>
<proteinExistence type="inferred from homology"/>
<evidence type="ECO:0000256" key="3">
    <source>
        <dbReference type="ARBA" id="ARBA00022603"/>
    </source>
</evidence>
<evidence type="ECO:0000256" key="5">
    <source>
        <dbReference type="ARBA" id="ARBA00022691"/>
    </source>
</evidence>
<dbReference type="Pfam" id="PF04072">
    <property type="entry name" value="LCM"/>
    <property type="match status" value="1"/>
</dbReference>
<accession>A0A561SF56</accession>
<evidence type="ECO:0000313" key="7">
    <source>
        <dbReference type="EMBL" id="TWF73506.1"/>
    </source>
</evidence>
<keyword evidence="8" id="KW-1185">Reference proteome</keyword>
<dbReference type="PANTHER" id="PTHR43619:SF2">
    <property type="entry name" value="S-ADENOSYL-L-METHIONINE-DEPENDENT METHYLTRANSFERASES SUPERFAMILY PROTEIN"/>
    <property type="match status" value="1"/>
</dbReference>
<evidence type="ECO:0000256" key="1">
    <source>
        <dbReference type="ARBA" id="ARBA00003907"/>
    </source>
</evidence>
<evidence type="ECO:0000256" key="4">
    <source>
        <dbReference type="ARBA" id="ARBA00022679"/>
    </source>
</evidence>
<dbReference type="SUPFAM" id="SSF53335">
    <property type="entry name" value="S-adenosyl-L-methionine-dependent methyltransferases"/>
    <property type="match status" value="1"/>
</dbReference>
<dbReference type="InterPro" id="IPR029063">
    <property type="entry name" value="SAM-dependent_MTases_sf"/>
</dbReference>
<gene>
    <name evidence="7" type="ORF">FHX73_15118</name>
</gene>
<reference evidence="7 8" key="1">
    <citation type="submission" date="2019-06" db="EMBL/GenBank/DDBJ databases">
        <title>Sequencing the genomes of 1000 actinobacteria strains.</title>
        <authorList>
            <person name="Klenk H.-P."/>
        </authorList>
    </citation>
    <scope>NUCLEOTIDE SEQUENCE [LARGE SCALE GENOMIC DNA]</scope>
    <source>
        <strain evidence="7 8">DSM 44826</strain>
    </source>
</reference>
<dbReference type="EC" id="2.1.1.-" evidence="6"/>
<evidence type="ECO:0000256" key="6">
    <source>
        <dbReference type="RuleBase" id="RU362030"/>
    </source>
</evidence>
<dbReference type="PANTHER" id="PTHR43619">
    <property type="entry name" value="S-ADENOSYL-L-METHIONINE-DEPENDENT METHYLTRANSFERASE YKTD-RELATED"/>
    <property type="match status" value="1"/>
</dbReference>
<name>A0A561SF56_9ACTN</name>
<dbReference type="InterPro" id="IPR007213">
    <property type="entry name" value="Ppm1/Ppm2/Tcmp"/>
</dbReference>
<keyword evidence="4 7" id="KW-0808">Transferase</keyword>
<evidence type="ECO:0000256" key="2">
    <source>
        <dbReference type="ARBA" id="ARBA00008138"/>
    </source>
</evidence>
<dbReference type="GO" id="GO:0032259">
    <property type="term" value="P:methylation"/>
    <property type="evidence" value="ECO:0007669"/>
    <property type="project" value="UniProtKB-KW"/>
</dbReference>
<dbReference type="NCBIfam" id="TIGR00027">
    <property type="entry name" value="mthyl_TIGR00027"/>
    <property type="match status" value="1"/>
</dbReference>
<dbReference type="AlphaFoldDB" id="A0A561SF56"/>
<dbReference type="Gene3D" id="3.40.50.150">
    <property type="entry name" value="Vaccinia Virus protein VP39"/>
    <property type="match status" value="1"/>
</dbReference>
<evidence type="ECO:0000313" key="8">
    <source>
        <dbReference type="Proteomes" id="UP000317940"/>
    </source>
</evidence>
<dbReference type="Proteomes" id="UP000317940">
    <property type="component" value="Unassembled WGS sequence"/>
</dbReference>
<comment type="function">
    <text evidence="1 6">Exhibits S-adenosyl-L-methionine-dependent methyltransferase activity.</text>
</comment>